<organism evidence="1 2">
    <name type="scientific">Olea europaea subsp. europaea</name>
    <dbReference type="NCBI Taxonomy" id="158383"/>
    <lineage>
        <taxon>Eukaryota</taxon>
        <taxon>Viridiplantae</taxon>
        <taxon>Streptophyta</taxon>
        <taxon>Embryophyta</taxon>
        <taxon>Tracheophyta</taxon>
        <taxon>Spermatophyta</taxon>
        <taxon>Magnoliopsida</taxon>
        <taxon>eudicotyledons</taxon>
        <taxon>Gunneridae</taxon>
        <taxon>Pentapetalae</taxon>
        <taxon>asterids</taxon>
        <taxon>lamiids</taxon>
        <taxon>Lamiales</taxon>
        <taxon>Oleaceae</taxon>
        <taxon>Oleeae</taxon>
        <taxon>Olea</taxon>
    </lineage>
</organism>
<dbReference type="Proteomes" id="UP000594638">
    <property type="component" value="Unassembled WGS sequence"/>
</dbReference>
<accession>A0A8S0RGG4</accession>
<dbReference type="AlphaFoldDB" id="A0A8S0RGG4"/>
<dbReference type="Gramene" id="OE9A045084T1">
    <property type="protein sequence ID" value="OE9A045084C1"/>
    <property type="gene ID" value="OE9A045084"/>
</dbReference>
<reference evidence="1 2" key="1">
    <citation type="submission" date="2019-12" db="EMBL/GenBank/DDBJ databases">
        <authorList>
            <person name="Alioto T."/>
            <person name="Alioto T."/>
            <person name="Gomez Garrido J."/>
        </authorList>
    </citation>
    <scope>NUCLEOTIDE SEQUENCE [LARGE SCALE GENOMIC DNA]</scope>
</reference>
<comment type="caution">
    <text evidence="1">The sequence shown here is derived from an EMBL/GenBank/DDBJ whole genome shotgun (WGS) entry which is preliminary data.</text>
</comment>
<evidence type="ECO:0000313" key="1">
    <source>
        <dbReference type="EMBL" id="CAA2977876.1"/>
    </source>
</evidence>
<keyword evidence="2" id="KW-1185">Reference proteome</keyword>
<name>A0A8S0RGG4_OLEEU</name>
<sequence length="139" mass="15541">MVHTSELENKANVGFLLVRVLLQFGRYQSIAEPDYCSCWVSVVGMATSQNLEDMVAVLEDFVGTPMTDDEVSLAGQIHVYNDVHTALKAQFREYASGIDERQSSYMKDLLDLANSTKAWFDALEREISLLKLALNSSTI</sequence>
<dbReference type="EMBL" id="CACTIH010003613">
    <property type="protein sequence ID" value="CAA2977876.1"/>
    <property type="molecule type" value="Genomic_DNA"/>
</dbReference>
<gene>
    <name evidence="1" type="ORF">OLEA9_A045084</name>
</gene>
<proteinExistence type="predicted"/>
<protein>
    <submittedName>
        <fullName evidence="1">Uncharacterized protein</fullName>
    </submittedName>
</protein>
<evidence type="ECO:0000313" key="2">
    <source>
        <dbReference type="Proteomes" id="UP000594638"/>
    </source>
</evidence>